<dbReference type="InterPro" id="IPR024095">
    <property type="entry name" value="Vesicle_P115"/>
</dbReference>
<evidence type="ECO:0000256" key="8">
    <source>
        <dbReference type="ARBA" id="ARBA00023136"/>
    </source>
</evidence>
<organism evidence="12 13">
    <name type="scientific">Hydra vulgaris</name>
    <name type="common">Hydra</name>
    <name type="synonym">Hydra attenuata</name>
    <dbReference type="NCBI Taxonomy" id="6087"/>
    <lineage>
        <taxon>Eukaryota</taxon>
        <taxon>Metazoa</taxon>
        <taxon>Cnidaria</taxon>
        <taxon>Hydrozoa</taxon>
        <taxon>Hydroidolina</taxon>
        <taxon>Anthoathecata</taxon>
        <taxon>Aplanulata</taxon>
        <taxon>Hydridae</taxon>
        <taxon>Hydra</taxon>
    </lineage>
</organism>
<feature type="region of interest" description="Disordered" evidence="9">
    <location>
        <begin position="885"/>
        <end position="929"/>
    </location>
</feature>
<evidence type="ECO:0000313" key="13">
    <source>
        <dbReference type="RefSeq" id="XP_065651655.1"/>
    </source>
</evidence>
<evidence type="ECO:0000256" key="4">
    <source>
        <dbReference type="ARBA" id="ARBA00022490"/>
    </source>
</evidence>
<reference evidence="13" key="1">
    <citation type="submission" date="2025-08" db="UniProtKB">
        <authorList>
            <consortium name="RefSeq"/>
        </authorList>
    </citation>
    <scope>IDENTIFICATION</scope>
</reference>
<dbReference type="Pfam" id="PF04869">
    <property type="entry name" value="Uso1_p115_head"/>
    <property type="match status" value="1"/>
</dbReference>
<dbReference type="Gene3D" id="1.25.10.10">
    <property type="entry name" value="Leucine-rich Repeat Variant"/>
    <property type="match status" value="1"/>
</dbReference>
<comment type="subcellular location">
    <subcellularLocation>
        <location evidence="2">Cytoplasm</location>
    </subcellularLocation>
    <subcellularLocation>
        <location evidence="1">Endomembrane system</location>
        <topology evidence="1">Peripheral membrane protein</topology>
    </subcellularLocation>
    <subcellularLocation>
        <location evidence="3">Golgi apparatus</location>
    </subcellularLocation>
</comment>
<dbReference type="Proteomes" id="UP001652625">
    <property type="component" value="Chromosome 04"/>
</dbReference>
<dbReference type="InterPro" id="IPR016024">
    <property type="entry name" value="ARM-type_fold"/>
</dbReference>
<keyword evidence="6" id="KW-0333">Golgi apparatus</keyword>
<dbReference type="PANTHER" id="PTHR10013">
    <property type="entry name" value="GENERAL VESICULAR TRANSPORT FACTOR P115"/>
    <property type="match status" value="1"/>
</dbReference>
<dbReference type="InterPro" id="IPR006955">
    <property type="entry name" value="Uso1_p115_C"/>
</dbReference>
<keyword evidence="4" id="KW-0963">Cytoplasm</keyword>
<evidence type="ECO:0000256" key="5">
    <source>
        <dbReference type="ARBA" id="ARBA00022737"/>
    </source>
</evidence>
<evidence type="ECO:0000256" key="3">
    <source>
        <dbReference type="ARBA" id="ARBA00004555"/>
    </source>
</evidence>
<name>A0ABM4BR81_HYDVU</name>
<feature type="compositionally biased region" description="Acidic residues" evidence="9">
    <location>
        <begin position="894"/>
        <end position="903"/>
    </location>
</feature>
<evidence type="ECO:0000256" key="6">
    <source>
        <dbReference type="ARBA" id="ARBA00023034"/>
    </source>
</evidence>
<dbReference type="Pfam" id="PF18770">
    <property type="entry name" value="Arm_vescicular"/>
    <property type="match status" value="1"/>
</dbReference>
<dbReference type="RefSeq" id="XP_065651655.1">
    <property type="nucleotide sequence ID" value="XM_065795583.1"/>
</dbReference>
<gene>
    <name evidence="13" type="primary">LOC100213056</name>
</gene>
<evidence type="ECO:0000256" key="2">
    <source>
        <dbReference type="ARBA" id="ARBA00004496"/>
    </source>
</evidence>
<evidence type="ECO:0000259" key="11">
    <source>
        <dbReference type="Pfam" id="PF04871"/>
    </source>
</evidence>
<dbReference type="GeneID" id="100213056"/>
<keyword evidence="7" id="KW-0175">Coiled coil</keyword>
<evidence type="ECO:0000256" key="7">
    <source>
        <dbReference type="ARBA" id="ARBA00023054"/>
    </source>
</evidence>
<sequence>MEYLSRGFKSVLGKVENEGPSGAETVDRLVDRISSATLLDDRRDAVRAIKSLSKKFRVEVGTSAMNVLIKVLHNDRTDSEICGLALEALVTIMSNDVDEQSEVLNNDLPVQFTEIFLKDSDNVTCLLGLLEEYEFRIRWATVRLLIALLNNRTIQIQQCVLVSPLGVSRLMDLLSDSREVIRNDGLTLLILLTKGNAAIQKIVAFENAFDRLLEVISDEGYSNGGVITEDCLILMSNLFNASNINFFREGSYIPRLVPFFDFSDYTEEGRTWSELKVKNVLLMLQLIRTLVSPNNPPQSTQSSQKVIYHCNLLKILCDLLMKTGIPAEILTETVNTVAEIIRGNQTNQAFFSVVDAPYTPPKPAIVVLLMSMISDKQPFSLRCAVLYCFQCYLYKNPTGQSRVISTLLPSGVAEANHVTAGQLLCGGLFSNDSFSNWCAAMALSHALFRNKDLKEQLLRVQLATGVGYQPVSLLQQCSNILLNGGSSSQTRIAILSLLCSWLTNCPIAVAHFLNNSAIIPFLFSCIEQPCEMHESVIQGLSAVLVGVCIIYNDGNNEKFTSDSIKRLITTRLDPEHFLTKINDVSKSELFTTAAKHTQIQELKSDRVLFDHEFTKQFKKLEVSISKSISEDDDADDKFKTSQTNETVVMSYKILIREQDAELGKLRTQCKELQENFNDAQRQLERQAIELVQIRNQVAIMKEYDPESQKDTVHSLQDQIQEKEELIKKLQQELTYYSAHSLSANVAAPLHNGHVEYESEDLSIKVNLLEAENSNLKQQMEKLQLSLSVMQASLEAITTNKQAAEENSVTLLNKQIASLVEENNLLKTECARKETTLNNNEIQDLRLKLEAKTSDYAQQRQDYEDLLVLLEDQDAKIKKYKTRLRELGDTTAGDSSDEDDDETIDSGINMLMPDSNKNHKSLNVDLTDEE</sequence>
<dbReference type="InterPro" id="IPR041209">
    <property type="entry name" value="P115_Arm_rpt"/>
</dbReference>
<feature type="domain" description="Vesicle tethering protein Uso1/P115-like head" evidence="10">
    <location>
        <begin position="344"/>
        <end position="628"/>
    </location>
</feature>
<evidence type="ECO:0000259" key="10">
    <source>
        <dbReference type="Pfam" id="PF04869"/>
    </source>
</evidence>
<dbReference type="InterPro" id="IPR006953">
    <property type="entry name" value="Vesicle_Uso1_P115_head"/>
</dbReference>
<feature type="domain" description="Uso1/p115-like vesicle tethering protein C-terminal" evidence="11">
    <location>
        <begin position="769"/>
        <end position="904"/>
    </location>
</feature>
<keyword evidence="5" id="KW-0677">Repeat</keyword>
<accession>A0ABM4BR81</accession>
<proteinExistence type="predicted"/>
<keyword evidence="12" id="KW-1185">Reference proteome</keyword>
<dbReference type="PANTHER" id="PTHR10013:SF0">
    <property type="entry name" value="GENERAL VESICULAR TRANSPORT FACTOR P115"/>
    <property type="match status" value="1"/>
</dbReference>
<evidence type="ECO:0000256" key="1">
    <source>
        <dbReference type="ARBA" id="ARBA00004184"/>
    </source>
</evidence>
<evidence type="ECO:0000313" key="12">
    <source>
        <dbReference type="Proteomes" id="UP001652625"/>
    </source>
</evidence>
<dbReference type="Pfam" id="PF04871">
    <property type="entry name" value="Uso1_p115_C"/>
    <property type="match status" value="1"/>
</dbReference>
<dbReference type="InterPro" id="IPR011989">
    <property type="entry name" value="ARM-like"/>
</dbReference>
<keyword evidence="8" id="KW-0472">Membrane</keyword>
<dbReference type="SUPFAM" id="SSF48371">
    <property type="entry name" value="ARM repeat"/>
    <property type="match status" value="2"/>
</dbReference>
<protein>
    <submittedName>
        <fullName evidence="13">General vesicular transport factor p115 isoform X2</fullName>
    </submittedName>
</protein>
<evidence type="ECO:0000256" key="9">
    <source>
        <dbReference type="SAM" id="MobiDB-lite"/>
    </source>
</evidence>